<proteinExistence type="predicted"/>
<keyword evidence="1" id="KW-0732">Signal</keyword>
<feature type="domain" description="Secretion system C-terminal sorting" evidence="2">
    <location>
        <begin position="889"/>
        <end position="963"/>
    </location>
</feature>
<dbReference type="EMBL" id="QLLL01000005">
    <property type="protein sequence ID" value="RAJ04011.1"/>
    <property type="molecule type" value="Genomic_DNA"/>
</dbReference>
<dbReference type="AlphaFoldDB" id="A0A327QI87"/>
<dbReference type="OrthoDB" id="9811934at2"/>
<feature type="chain" id="PRO_5016424247" evidence="1">
    <location>
        <begin position="20"/>
        <end position="968"/>
    </location>
</feature>
<dbReference type="Proteomes" id="UP000249547">
    <property type="component" value="Unassembled WGS sequence"/>
</dbReference>
<reference evidence="3 4" key="1">
    <citation type="submission" date="2018-06" db="EMBL/GenBank/DDBJ databases">
        <title>Genomic Encyclopedia of Archaeal and Bacterial Type Strains, Phase II (KMG-II): from individual species to whole genera.</title>
        <authorList>
            <person name="Goeker M."/>
        </authorList>
    </citation>
    <scope>NUCLEOTIDE SEQUENCE [LARGE SCALE GENOMIC DNA]</scope>
    <source>
        <strain evidence="3 4">DSM 23857</strain>
    </source>
</reference>
<sequence>MKRLLLLLTLCASTLSSYAQVWAWAKTGGSTGWEVTKDMVTDPDGNSYITGTYGANANFAGIPLPYTAKNDVFIGKYDASGNLLWMNYINGPGNDLPLSITVDATGNCYILGTFTDSSFFNGTYKITGSGTISNFLAKYDRNGNLLWAKRELGFNPGFKIAADKIGNFYLTSRLTNGYQLSRYAGNGNLLWSKNFPCENYSVGYDLTLDKKGNPIVTGFFRGTLNLGAQTIHSYSNSINHADAYIVKHDTAGNPLWAKSSVNTTSTGNAGYHLATDANDNIYLAGLHDGRIGFDSLVVTDQLPTSNNFIFKFSPTGQPLWAKSYGLYAGTTYIYKLRVNSKNELVAAADFSGNGDLDTVVSVGAGPQLILTYSPAGKIIGVVQYKFGPQLLGLDRYDNVYVGGYYGGTALFGNISITENGNYDLGIAKYLNPNPAPVITKAWDKTLGASSYDRLRGIIPTSDNGYILAGTSNSNAGGDKSQNSQGSHDYWLVKTNAHGGKQWDKTFGGTGSDDLMTIVPANGGGYFLCGQSNSPASGDKTGGNQGNLDYWVVRVDANGNKLWDKTFGSIGEDRMLKALPLADGGVIIGGRTNGGLSGDKTEDTRGSWDIWLVRLDAGGNKVWDKTLGGSGIDDLGGLALTHNGHILVGNSSSSPISGDKTLASYGSNDYWLVVLNMNGVIQQQRIIGGSGNDVLNNIISTGTTGFLLGGRSNSNISNDKSSNAKDAYGDYWLVKIDTNLNKTWDRTYGSDTLDILQNLAQTSDGGYLLSGFSFNQASGDKSDDQVGEGDIWLVKTDANGQKIWDKVIGGSKDEQAEGFALTSDGFIVGGYSFSNTSGDKTENSKGSADYWIVKFVDESSAVPFSSARRLEVITKATIPLENQHLGAWKIYPNPAQHVLFVEMSQLGLPATAAQGHLRIVDLRGRTLRQSLFNAEERVLQYDLSTLPNGVYFVQVQVGKVQKSFKIMKQ</sequence>
<protein>
    <submittedName>
        <fullName evidence="3">Putative secreted protein (Por secretion system target)</fullName>
    </submittedName>
</protein>
<feature type="signal peptide" evidence="1">
    <location>
        <begin position="1"/>
        <end position="19"/>
    </location>
</feature>
<evidence type="ECO:0000256" key="1">
    <source>
        <dbReference type="SAM" id="SignalP"/>
    </source>
</evidence>
<gene>
    <name evidence="3" type="ORF">LX64_02888</name>
</gene>
<dbReference type="InterPro" id="IPR026444">
    <property type="entry name" value="Secre_tail"/>
</dbReference>
<dbReference type="PANTHER" id="PTHR42754">
    <property type="entry name" value="ENDOGLUCANASE"/>
    <property type="match status" value="1"/>
</dbReference>
<dbReference type="SUPFAM" id="SSF101898">
    <property type="entry name" value="NHL repeat"/>
    <property type="match status" value="1"/>
</dbReference>
<evidence type="ECO:0000313" key="3">
    <source>
        <dbReference type="EMBL" id="RAJ04011.1"/>
    </source>
</evidence>
<dbReference type="RefSeq" id="WP_111598330.1">
    <property type="nucleotide sequence ID" value="NZ_QLLL01000005.1"/>
</dbReference>
<accession>A0A327QI87</accession>
<dbReference type="NCBIfam" id="TIGR04183">
    <property type="entry name" value="Por_Secre_tail"/>
    <property type="match status" value="1"/>
</dbReference>
<keyword evidence="4" id="KW-1185">Reference proteome</keyword>
<name>A0A327QI87_9BACT</name>
<dbReference type="Pfam" id="PF18962">
    <property type="entry name" value="Por_Secre_tail"/>
    <property type="match status" value="1"/>
</dbReference>
<evidence type="ECO:0000313" key="4">
    <source>
        <dbReference type="Proteomes" id="UP000249547"/>
    </source>
</evidence>
<organism evidence="3 4">
    <name type="scientific">Chitinophaga skermanii</name>
    <dbReference type="NCBI Taxonomy" id="331697"/>
    <lineage>
        <taxon>Bacteria</taxon>
        <taxon>Pseudomonadati</taxon>
        <taxon>Bacteroidota</taxon>
        <taxon>Chitinophagia</taxon>
        <taxon>Chitinophagales</taxon>
        <taxon>Chitinophagaceae</taxon>
        <taxon>Chitinophaga</taxon>
    </lineage>
</organism>
<evidence type="ECO:0000259" key="2">
    <source>
        <dbReference type="Pfam" id="PF18962"/>
    </source>
</evidence>
<comment type="caution">
    <text evidence="3">The sequence shown here is derived from an EMBL/GenBank/DDBJ whole genome shotgun (WGS) entry which is preliminary data.</text>
</comment>
<dbReference type="PANTHER" id="PTHR42754:SF1">
    <property type="entry name" value="LIPOPROTEIN"/>
    <property type="match status" value="1"/>
</dbReference>